<dbReference type="Proteomes" id="UP000037558">
    <property type="component" value="Unassembled WGS sequence"/>
</dbReference>
<dbReference type="RefSeq" id="WP_053402210.1">
    <property type="nucleotide sequence ID" value="NZ_LILC01000019.1"/>
</dbReference>
<dbReference type="AlphaFoldDB" id="A0A0M0KYW1"/>
<dbReference type="EMBL" id="LILC01000019">
    <property type="protein sequence ID" value="KOO44001.1"/>
    <property type="molecule type" value="Genomic_DNA"/>
</dbReference>
<name>A0A0M0KYW1_9BACI</name>
<comment type="caution">
    <text evidence="1">The sequence shown here is derived from an EMBL/GenBank/DDBJ whole genome shotgun (WGS) entry which is preliminary data.</text>
</comment>
<dbReference type="PATRIC" id="fig|284581.3.peg.4046"/>
<reference evidence="2" key="1">
    <citation type="submission" date="2015-08" db="EMBL/GenBank/DDBJ databases">
        <title>Fjat-14210 dsm16467.</title>
        <authorList>
            <person name="Liu B."/>
            <person name="Wang J."/>
            <person name="Zhu Y."/>
            <person name="Liu G."/>
            <person name="Chen Q."/>
            <person name="Chen Z."/>
            <person name="Lan J."/>
            <person name="Che J."/>
            <person name="Ge C."/>
            <person name="Shi H."/>
            <person name="Pan Z."/>
            <person name="Liu X."/>
        </authorList>
    </citation>
    <scope>NUCLEOTIDE SEQUENCE [LARGE SCALE GENOMIC DNA]</scope>
    <source>
        <strain evidence="2">DSM 16467</strain>
    </source>
</reference>
<dbReference type="STRING" id="284581.AMD01_14870"/>
<dbReference type="OrthoDB" id="2454651at2"/>
<gene>
    <name evidence="1" type="ORF">AMD01_14870</name>
</gene>
<sequence length="68" mass="7926">MSEHSEFLAERDKIDVYLQKGYKIKTVTENLSGAFVTFVSHDQTEEEVLHVLTADGRKYFSTFLLQRQ</sequence>
<accession>A0A0M0KYW1</accession>
<evidence type="ECO:0000313" key="1">
    <source>
        <dbReference type="EMBL" id="KOO44001.1"/>
    </source>
</evidence>
<evidence type="ECO:0000313" key="2">
    <source>
        <dbReference type="Proteomes" id="UP000037558"/>
    </source>
</evidence>
<protein>
    <submittedName>
        <fullName evidence="1">Uncharacterized protein</fullName>
    </submittedName>
</protein>
<keyword evidence="2" id="KW-1185">Reference proteome</keyword>
<proteinExistence type="predicted"/>
<organism evidence="1 2">
    <name type="scientific">Priestia koreensis</name>
    <dbReference type="NCBI Taxonomy" id="284581"/>
    <lineage>
        <taxon>Bacteria</taxon>
        <taxon>Bacillati</taxon>
        <taxon>Bacillota</taxon>
        <taxon>Bacilli</taxon>
        <taxon>Bacillales</taxon>
        <taxon>Bacillaceae</taxon>
        <taxon>Priestia</taxon>
    </lineage>
</organism>